<evidence type="ECO:0000313" key="15">
    <source>
        <dbReference type="Proteomes" id="UP000294697"/>
    </source>
</evidence>
<proteinExistence type="inferred from homology"/>
<reference evidence="14 15" key="1">
    <citation type="submission" date="2019-03" db="EMBL/GenBank/DDBJ databases">
        <title>Subsurface microbial communities from deep shales in Ohio and West Virginia, USA.</title>
        <authorList>
            <person name="Wrighton K."/>
        </authorList>
    </citation>
    <scope>NUCLEOTIDE SEQUENCE [LARGE SCALE GENOMIC DNA]</scope>
    <source>
        <strain evidence="14 15">MSL9.2</strain>
    </source>
</reference>
<comment type="function">
    <text evidence="8 10">Catalyzes the attachment of isoleucine to tRNA(Ile). As IleRS can inadvertently accommodate and process structurally similar amino acids such as valine, to avoid such errors it has two additional distinct tRNA(Ile)-dependent editing activities. One activity is designated as 'pretransfer' editing and involves the hydrolysis of activated Val-AMP. The other activity is designated 'posttransfer' editing and involves deacylation of mischarged Val-tRNA(Ile).</text>
</comment>
<dbReference type="Proteomes" id="UP000294697">
    <property type="component" value="Unassembled WGS sequence"/>
</dbReference>
<dbReference type="FunFam" id="1.10.730.20:FF:000001">
    <property type="entry name" value="Isoleucine--tRNA ligase"/>
    <property type="match status" value="1"/>
</dbReference>
<dbReference type="InterPro" id="IPR002300">
    <property type="entry name" value="aa-tRNA-synth_Ia"/>
</dbReference>
<keyword evidence="3 10" id="KW-0436">Ligase</keyword>
<feature type="binding site" evidence="10">
    <location>
        <position position="903"/>
    </location>
    <ligand>
        <name>Zn(2+)</name>
        <dbReference type="ChEBI" id="CHEBI:29105"/>
    </ligand>
</feature>
<protein>
    <recommendedName>
        <fullName evidence="10">Isoleucine--tRNA ligase</fullName>
        <ecNumber evidence="10">6.1.1.5</ecNumber>
    </recommendedName>
    <alternativeName>
        <fullName evidence="10">Isoleucyl-tRNA synthetase</fullName>
        <shortName evidence="10">IleRS</shortName>
    </alternativeName>
</protein>
<feature type="short sequence motif" description="'HIGH' region" evidence="10">
    <location>
        <begin position="57"/>
        <end position="67"/>
    </location>
</feature>
<feature type="domain" description="Zinc finger FPG/IleRS-type" evidence="12">
    <location>
        <begin position="897"/>
        <end position="926"/>
    </location>
</feature>
<feature type="binding site" evidence="10">
    <location>
        <position position="605"/>
    </location>
    <ligand>
        <name>ATP</name>
        <dbReference type="ChEBI" id="CHEBI:30616"/>
    </ligand>
</feature>
<dbReference type="Gene3D" id="3.40.50.620">
    <property type="entry name" value="HUPs"/>
    <property type="match status" value="2"/>
</dbReference>
<evidence type="ECO:0000259" key="12">
    <source>
        <dbReference type="Pfam" id="PF06827"/>
    </source>
</evidence>
<feature type="domain" description="Aminoacyl-tRNA synthetase class Ia" evidence="11">
    <location>
        <begin position="28"/>
        <end position="641"/>
    </location>
</feature>
<dbReference type="OrthoDB" id="9810365at2"/>
<comment type="subcellular location">
    <subcellularLocation>
        <location evidence="10">Cytoplasm</location>
    </subcellularLocation>
</comment>
<feature type="binding site" evidence="10">
    <location>
        <position position="923"/>
    </location>
    <ligand>
        <name>Zn(2+)</name>
        <dbReference type="ChEBI" id="CHEBI:29105"/>
    </ligand>
</feature>
<dbReference type="GO" id="GO:0008270">
    <property type="term" value="F:zinc ion binding"/>
    <property type="evidence" value="ECO:0007669"/>
    <property type="project" value="UniProtKB-UniRule"/>
</dbReference>
<name>A0A4R7Z3Q2_9FIRM</name>
<dbReference type="Pfam" id="PF08264">
    <property type="entry name" value="Anticodon_1"/>
    <property type="match status" value="1"/>
</dbReference>
<dbReference type="PANTHER" id="PTHR42765">
    <property type="entry name" value="SOLEUCYL-TRNA SYNTHETASE"/>
    <property type="match status" value="1"/>
</dbReference>
<dbReference type="AlphaFoldDB" id="A0A4R7Z3Q2"/>
<dbReference type="SUPFAM" id="SSF47323">
    <property type="entry name" value="Anticodon-binding domain of a subclass of class I aminoacyl-tRNA synthetases"/>
    <property type="match status" value="1"/>
</dbReference>
<dbReference type="PRINTS" id="PR00984">
    <property type="entry name" value="TRNASYNTHILE"/>
</dbReference>
<dbReference type="InterPro" id="IPR010663">
    <property type="entry name" value="Znf_FPG/IleRS"/>
</dbReference>
<evidence type="ECO:0000259" key="11">
    <source>
        <dbReference type="Pfam" id="PF00133"/>
    </source>
</evidence>
<evidence type="ECO:0000313" key="14">
    <source>
        <dbReference type="EMBL" id="TDW02361.1"/>
    </source>
</evidence>
<dbReference type="InterPro" id="IPR014729">
    <property type="entry name" value="Rossmann-like_a/b/a_fold"/>
</dbReference>
<dbReference type="InterPro" id="IPR009008">
    <property type="entry name" value="Val/Leu/Ile-tRNA-synth_edit"/>
</dbReference>
<comment type="catalytic activity">
    <reaction evidence="9 10">
        <text>tRNA(Ile) + L-isoleucine + ATP = L-isoleucyl-tRNA(Ile) + AMP + diphosphate</text>
        <dbReference type="Rhea" id="RHEA:11060"/>
        <dbReference type="Rhea" id="RHEA-COMP:9666"/>
        <dbReference type="Rhea" id="RHEA-COMP:9695"/>
        <dbReference type="ChEBI" id="CHEBI:30616"/>
        <dbReference type="ChEBI" id="CHEBI:33019"/>
        <dbReference type="ChEBI" id="CHEBI:58045"/>
        <dbReference type="ChEBI" id="CHEBI:78442"/>
        <dbReference type="ChEBI" id="CHEBI:78528"/>
        <dbReference type="ChEBI" id="CHEBI:456215"/>
        <dbReference type="EC" id="6.1.1.5"/>
    </reaction>
</comment>
<dbReference type="PROSITE" id="PS00178">
    <property type="entry name" value="AA_TRNA_LIGASE_I"/>
    <property type="match status" value="1"/>
</dbReference>
<dbReference type="HAMAP" id="MF_02002">
    <property type="entry name" value="Ile_tRNA_synth_type1"/>
    <property type="match status" value="1"/>
</dbReference>
<dbReference type="Gene3D" id="1.10.10.830">
    <property type="entry name" value="Ile-tRNA synthetase CP2 domain-like"/>
    <property type="match status" value="1"/>
</dbReference>
<dbReference type="InterPro" id="IPR050081">
    <property type="entry name" value="Ile-tRNA_ligase"/>
</dbReference>
<dbReference type="InterPro" id="IPR001412">
    <property type="entry name" value="aa-tRNA-synth_I_CS"/>
</dbReference>
<dbReference type="NCBIfam" id="TIGR00392">
    <property type="entry name" value="ileS"/>
    <property type="match status" value="1"/>
</dbReference>
<dbReference type="CDD" id="cd07960">
    <property type="entry name" value="Anticodon_Ia_Ile_BEm"/>
    <property type="match status" value="1"/>
</dbReference>
<feature type="binding site" evidence="10">
    <location>
        <position position="900"/>
    </location>
    <ligand>
        <name>Zn(2+)</name>
        <dbReference type="ChEBI" id="CHEBI:29105"/>
    </ligand>
</feature>
<evidence type="ECO:0000256" key="5">
    <source>
        <dbReference type="ARBA" id="ARBA00022840"/>
    </source>
</evidence>
<gene>
    <name evidence="10" type="primary">ileS</name>
    <name evidence="14" type="ORF">C8C77_11634</name>
</gene>
<dbReference type="Pfam" id="PF00133">
    <property type="entry name" value="tRNA-synt_1"/>
    <property type="match status" value="1"/>
</dbReference>
<keyword evidence="4 10" id="KW-0547">Nucleotide-binding</keyword>
<evidence type="ECO:0000256" key="3">
    <source>
        <dbReference type="ARBA" id="ARBA00022598"/>
    </source>
</evidence>
<evidence type="ECO:0000256" key="8">
    <source>
        <dbReference type="ARBA" id="ARBA00025217"/>
    </source>
</evidence>
<evidence type="ECO:0000256" key="1">
    <source>
        <dbReference type="ARBA" id="ARBA00006887"/>
    </source>
</evidence>
<accession>A0A4R7Z3Q2</accession>
<feature type="short sequence motif" description="'KMSKS' region" evidence="10">
    <location>
        <begin position="602"/>
        <end position="606"/>
    </location>
</feature>
<evidence type="ECO:0000256" key="4">
    <source>
        <dbReference type="ARBA" id="ARBA00022741"/>
    </source>
</evidence>
<dbReference type="InterPro" id="IPR002301">
    <property type="entry name" value="Ile-tRNA-ligase"/>
</dbReference>
<keyword evidence="7 10" id="KW-0030">Aminoacyl-tRNA synthetase</keyword>
<comment type="similarity">
    <text evidence="1 10">Belongs to the class-I aminoacyl-tRNA synthetase family. IleS type 1 subfamily.</text>
</comment>
<sequence>MSYKETINLPDTDFPMRANLSEREVDFQKLWQEKDIYEKAVENREGNESFILHDGPPYANGDIHIGHALNKILKDFVTRFATLNGYYSPYVPGWDTHGLPIEHQVTSVMSDQERAELSISELREKCTNYALKYIDRQREQFKRLGVWGEWDNPYLTLNKEYEVKQIEVFGEMAKKDLFYRGKKPVHWCPHCETALAEAEVEYGEDRAPSIFVKFPMLDQVEVGGVNLSSEDSYIVIWTTTPWTIPSNMAIAFHPEYPYVVVEAEREKLVMAKELVDSVMSKSGIENYEIISEEFSGRELENKRAKHPFFDRESLLILADHVTLEQGSGCIHTAPGHGHDDFIVGQEYDLEVYAPMDNKGYFTEEAGDFAGKHYDEANIMVTDKLKEKNLLMNLDFIDHRYPHCWRCKNNLIFRATDQWFASIDAIKEETLAAIADVDWYPAWGEERMTNMISERSDWCISRQKKWGVPIPIFFCDDCGEAVINDDTLDSVKSIFAEKGSAAWYELSEKELLPEGYNCPHCGGNNFTKEEDIMDVWFDSGSSHKAVLENRDNLNWPAQVYLEGTDQYRGWFNSSLLTAVATEGTAPYKEVITNGFTVDKKGNKMSKSRGNVVSPHKVIDQYGADILRLWVASSDFKNDIRVSDNILKQSSEAYRRIRNTYRFILGNISDFDSEQNYVEYEERRELDRWIMIRLQDLIEKITSAYEKYEYHRVYHDVHNFCTVEMSSLYMDITKDRLYTDGTNSLSRRSAQSTLYDIMMALVITLAPIIPHTSEEVWQFLPEKMKSEESVFLTDWPEVKENYYDQELIAKWDKLLAVRKDVSKALELARADKKIGNSLEAMVELKGASEDQQQLLISEIEQLADLFIVSQAELNDNLTAENAHQGEESSVLVKVSEARGEKCDRCWKYDETVGELEEHEDICQRCADVIEAEK</sequence>
<comment type="caution">
    <text evidence="14">The sequence shown here is derived from an EMBL/GenBank/DDBJ whole genome shotgun (WGS) entry which is preliminary data.</text>
</comment>
<evidence type="ECO:0000256" key="6">
    <source>
        <dbReference type="ARBA" id="ARBA00022917"/>
    </source>
</evidence>
<comment type="cofactor">
    <cofactor evidence="10">
        <name>Zn(2+)</name>
        <dbReference type="ChEBI" id="CHEBI:29105"/>
    </cofactor>
    <text evidence="10">Binds 1 zinc ion per subunit.</text>
</comment>
<dbReference type="GO" id="GO:0005829">
    <property type="term" value="C:cytosol"/>
    <property type="evidence" value="ECO:0007669"/>
    <property type="project" value="TreeGrafter"/>
</dbReference>
<feature type="domain" description="Methionyl/Valyl/Leucyl/Isoleucyl-tRNA synthetase anticodon-binding" evidence="13">
    <location>
        <begin position="685"/>
        <end position="841"/>
    </location>
</feature>
<comment type="subunit">
    <text evidence="10">Monomer.</text>
</comment>
<evidence type="ECO:0000256" key="10">
    <source>
        <dbReference type="HAMAP-Rule" id="MF_02002"/>
    </source>
</evidence>
<keyword evidence="10" id="KW-0479">Metal-binding</keyword>
<feature type="binding site" evidence="10">
    <location>
        <position position="920"/>
    </location>
    <ligand>
        <name>Zn(2+)</name>
        <dbReference type="ChEBI" id="CHEBI:29105"/>
    </ligand>
</feature>
<dbReference type="Gene3D" id="3.90.740.10">
    <property type="entry name" value="Valyl/Leucyl/Isoleucyl-tRNA synthetase, editing domain"/>
    <property type="match status" value="1"/>
</dbReference>
<comment type="domain">
    <text evidence="10">IleRS has two distinct active sites: one for aminoacylation and one for editing. The misactivated valine is translocated from the active site to the editing site, which sterically excludes the correctly activated isoleucine. The single editing site contains two valyl binding pockets, one specific for each substrate (Val-AMP or Val-tRNA(Ile)).</text>
</comment>
<evidence type="ECO:0000256" key="9">
    <source>
        <dbReference type="ARBA" id="ARBA00048359"/>
    </source>
</evidence>
<feature type="binding site" evidence="10">
    <location>
        <position position="561"/>
    </location>
    <ligand>
        <name>L-isoleucyl-5'-AMP</name>
        <dbReference type="ChEBI" id="CHEBI:178002"/>
    </ligand>
</feature>
<evidence type="ECO:0000256" key="7">
    <source>
        <dbReference type="ARBA" id="ARBA00023146"/>
    </source>
</evidence>
<keyword evidence="6 10" id="KW-0648">Protein biosynthesis</keyword>
<dbReference type="FunFam" id="3.40.50.620:FF:000152">
    <property type="entry name" value="Isoleucine--tRNA ligase"/>
    <property type="match status" value="1"/>
</dbReference>
<dbReference type="EC" id="6.1.1.5" evidence="10"/>
<dbReference type="InterPro" id="IPR023585">
    <property type="entry name" value="Ile-tRNA-ligase_type1"/>
</dbReference>
<dbReference type="SUPFAM" id="SSF52374">
    <property type="entry name" value="Nucleotidylyl transferase"/>
    <property type="match status" value="1"/>
</dbReference>
<keyword evidence="2 10" id="KW-0963">Cytoplasm</keyword>
<dbReference type="SUPFAM" id="SSF50677">
    <property type="entry name" value="ValRS/IleRS/LeuRS editing domain"/>
    <property type="match status" value="1"/>
</dbReference>
<dbReference type="PANTHER" id="PTHR42765:SF1">
    <property type="entry name" value="ISOLEUCINE--TRNA LIGASE, MITOCHONDRIAL"/>
    <property type="match status" value="1"/>
</dbReference>
<dbReference type="EMBL" id="SODA01000016">
    <property type="protein sequence ID" value="TDW02361.1"/>
    <property type="molecule type" value="Genomic_DNA"/>
</dbReference>
<dbReference type="Gene3D" id="1.10.730.20">
    <property type="match status" value="1"/>
</dbReference>
<dbReference type="InterPro" id="IPR013155">
    <property type="entry name" value="M/V/L/I-tRNA-synth_anticd-bd"/>
</dbReference>
<dbReference type="GO" id="GO:0002161">
    <property type="term" value="F:aminoacyl-tRNA deacylase activity"/>
    <property type="evidence" value="ECO:0007669"/>
    <property type="project" value="InterPro"/>
</dbReference>
<dbReference type="RefSeq" id="WP_111572575.1">
    <property type="nucleotide sequence ID" value="NZ_QLME01000015.1"/>
</dbReference>
<dbReference type="GO" id="GO:0006428">
    <property type="term" value="P:isoleucyl-tRNA aminoacylation"/>
    <property type="evidence" value="ECO:0007669"/>
    <property type="project" value="UniProtKB-UniRule"/>
</dbReference>
<organism evidence="14 15">
    <name type="scientific">Halanaerobium saccharolyticum</name>
    <dbReference type="NCBI Taxonomy" id="43595"/>
    <lineage>
        <taxon>Bacteria</taxon>
        <taxon>Bacillati</taxon>
        <taxon>Bacillota</taxon>
        <taxon>Clostridia</taxon>
        <taxon>Halanaerobiales</taxon>
        <taxon>Halanaerobiaceae</taxon>
        <taxon>Halanaerobium</taxon>
    </lineage>
</organism>
<keyword evidence="5 10" id="KW-0067">ATP-binding</keyword>
<dbReference type="InterPro" id="IPR033708">
    <property type="entry name" value="Anticodon_Ile_BEm"/>
</dbReference>
<evidence type="ECO:0000256" key="2">
    <source>
        <dbReference type="ARBA" id="ARBA00022490"/>
    </source>
</evidence>
<dbReference type="Pfam" id="PF06827">
    <property type="entry name" value="zf-FPG_IleRS"/>
    <property type="match status" value="1"/>
</dbReference>
<keyword evidence="10" id="KW-0862">Zinc</keyword>
<dbReference type="GO" id="GO:0004822">
    <property type="term" value="F:isoleucine-tRNA ligase activity"/>
    <property type="evidence" value="ECO:0007669"/>
    <property type="project" value="UniProtKB-UniRule"/>
</dbReference>
<dbReference type="InterPro" id="IPR009080">
    <property type="entry name" value="tRNAsynth_Ia_anticodon-bd"/>
</dbReference>
<dbReference type="GO" id="GO:0005524">
    <property type="term" value="F:ATP binding"/>
    <property type="evidence" value="ECO:0007669"/>
    <property type="project" value="UniProtKB-UniRule"/>
</dbReference>
<dbReference type="CDD" id="cd00818">
    <property type="entry name" value="IleRS_core"/>
    <property type="match status" value="1"/>
</dbReference>
<evidence type="ECO:0000259" key="13">
    <source>
        <dbReference type="Pfam" id="PF08264"/>
    </source>
</evidence>
<dbReference type="GO" id="GO:0000049">
    <property type="term" value="F:tRNA binding"/>
    <property type="evidence" value="ECO:0007669"/>
    <property type="project" value="InterPro"/>
</dbReference>